<dbReference type="GO" id="GO:0005525">
    <property type="term" value="F:GTP binding"/>
    <property type="evidence" value="ECO:0007669"/>
    <property type="project" value="UniProtKB-KW"/>
</dbReference>
<gene>
    <name evidence="4" type="ORF">ONB1V03_LOCUS2949</name>
</gene>
<dbReference type="PRINTS" id="PR00315">
    <property type="entry name" value="ELONGATNFCT"/>
</dbReference>
<dbReference type="GO" id="GO:0003924">
    <property type="term" value="F:GTPase activity"/>
    <property type="evidence" value="ECO:0007669"/>
    <property type="project" value="InterPro"/>
</dbReference>
<reference evidence="4" key="1">
    <citation type="submission" date="2020-11" db="EMBL/GenBank/DDBJ databases">
        <authorList>
            <person name="Tran Van P."/>
        </authorList>
    </citation>
    <scope>NUCLEOTIDE SEQUENCE</scope>
</reference>
<dbReference type="PROSITE" id="PS51722">
    <property type="entry name" value="G_TR_2"/>
    <property type="match status" value="1"/>
</dbReference>
<dbReference type="AlphaFoldDB" id="A0A7R9LG79"/>
<dbReference type="InterPro" id="IPR009000">
    <property type="entry name" value="Transl_B-barrel_sf"/>
</dbReference>
<dbReference type="Pfam" id="PF00009">
    <property type="entry name" value="GTP_EFTU"/>
    <property type="match status" value="1"/>
</dbReference>
<dbReference type="Gene3D" id="3.40.50.300">
    <property type="entry name" value="P-loop containing nucleotide triphosphate hydrolases"/>
    <property type="match status" value="1"/>
</dbReference>
<dbReference type="InterPro" id="IPR027417">
    <property type="entry name" value="P-loop_NTPase"/>
</dbReference>
<accession>A0A7R9LG79</accession>
<keyword evidence="1" id="KW-0547">Nucleotide-binding</keyword>
<dbReference type="GO" id="GO:0003746">
    <property type="term" value="F:translation elongation factor activity"/>
    <property type="evidence" value="ECO:0007669"/>
    <property type="project" value="TreeGrafter"/>
</dbReference>
<sequence>MDPLLSLFGGEMDSDDDLNGRTLLSGSACLPPEVEEGNVEYKLKLIAPSKSRFEHLVTQMKWRLREGHGEAIYEIGVEDKGLLIGLSDEDVSASMQTLYLMAEKLGATLTVLRERIITGEENSKIHKYTDCQQKSRKAIEVLVRKVPDDQQTIELRIAVLGNVETGKSTLLGVLTQGELDNGRGSARLNLFRHRHEIQTGRTSSISKEILGFDNKGVPITYNVCRTPEEICELSSKLITFIDLGGHKKYLKTTVFGLMAMNGHYAVLVISSIGGVFAGTTREHLGLALALDVPIVVVINKIDLTNNDSLSATLYQLEELLKSPVCKKIPVKVDTEDDVITCASRLTSDHIIPIFMVDETFQVPEVGPVVSGLLISGLIKEGDCLKMGPLDDGSFTGVQVSSLQRHKVACRSVRAGESATLALNRYNNQMDLERNVRKGMVVIEMNDQKQSHKVCQYFQARIHVLFHVTMICPGFQTTVYIGNLWPTADEKSLPSRFP</sequence>
<dbReference type="Gene3D" id="2.40.30.10">
    <property type="entry name" value="Translation factors"/>
    <property type="match status" value="1"/>
</dbReference>
<dbReference type="InterPro" id="IPR050055">
    <property type="entry name" value="EF-Tu_GTPase"/>
</dbReference>
<feature type="domain" description="Tr-type G" evidence="3">
    <location>
        <begin position="152"/>
        <end position="368"/>
    </location>
</feature>
<proteinExistence type="predicted"/>
<dbReference type="PANTHER" id="PTHR43721:SF3">
    <property type="entry name" value="GTP-BINDING PROTEIN 2"/>
    <property type="match status" value="1"/>
</dbReference>
<dbReference type="FunFam" id="3.40.50.300:FF:000091">
    <property type="entry name" value="Probable GTP-binding protein 1"/>
    <property type="match status" value="1"/>
</dbReference>
<dbReference type="OrthoDB" id="248233at2759"/>
<keyword evidence="2" id="KW-0342">GTP-binding</keyword>
<organism evidence="4">
    <name type="scientific">Oppiella nova</name>
    <dbReference type="NCBI Taxonomy" id="334625"/>
    <lineage>
        <taxon>Eukaryota</taxon>
        <taxon>Metazoa</taxon>
        <taxon>Ecdysozoa</taxon>
        <taxon>Arthropoda</taxon>
        <taxon>Chelicerata</taxon>
        <taxon>Arachnida</taxon>
        <taxon>Acari</taxon>
        <taxon>Acariformes</taxon>
        <taxon>Sarcoptiformes</taxon>
        <taxon>Oribatida</taxon>
        <taxon>Brachypylina</taxon>
        <taxon>Oppioidea</taxon>
        <taxon>Oppiidae</taxon>
        <taxon>Oppiella</taxon>
    </lineage>
</organism>
<dbReference type="InterPro" id="IPR000795">
    <property type="entry name" value="T_Tr_GTP-bd_dom"/>
</dbReference>
<dbReference type="EMBL" id="CAJPVJ010000778">
    <property type="protein sequence ID" value="CAG2163370.1"/>
    <property type="molecule type" value="Genomic_DNA"/>
</dbReference>
<dbReference type="CDD" id="cd03694">
    <property type="entry name" value="GTPBP_II"/>
    <property type="match status" value="1"/>
</dbReference>
<dbReference type="PANTHER" id="PTHR43721">
    <property type="entry name" value="ELONGATION FACTOR TU-RELATED"/>
    <property type="match status" value="1"/>
</dbReference>
<dbReference type="Proteomes" id="UP000728032">
    <property type="component" value="Unassembled WGS sequence"/>
</dbReference>
<evidence type="ECO:0000313" key="5">
    <source>
        <dbReference type="Proteomes" id="UP000728032"/>
    </source>
</evidence>
<dbReference type="SUPFAM" id="SSF50447">
    <property type="entry name" value="Translation proteins"/>
    <property type="match status" value="1"/>
</dbReference>
<evidence type="ECO:0000256" key="1">
    <source>
        <dbReference type="ARBA" id="ARBA00022741"/>
    </source>
</evidence>
<name>A0A7R9LG79_9ACAR</name>
<keyword evidence="5" id="KW-1185">Reference proteome</keyword>
<protein>
    <recommendedName>
        <fullName evidence="3">Tr-type G domain-containing protein</fullName>
    </recommendedName>
</protein>
<dbReference type="EMBL" id="OC915603">
    <property type="protein sequence ID" value="CAD7641153.1"/>
    <property type="molecule type" value="Genomic_DNA"/>
</dbReference>
<evidence type="ECO:0000259" key="3">
    <source>
        <dbReference type="PROSITE" id="PS51722"/>
    </source>
</evidence>
<evidence type="ECO:0000256" key="2">
    <source>
        <dbReference type="ARBA" id="ARBA00023134"/>
    </source>
</evidence>
<evidence type="ECO:0000313" key="4">
    <source>
        <dbReference type="EMBL" id="CAD7641153.1"/>
    </source>
</evidence>
<dbReference type="SUPFAM" id="SSF52540">
    <property type="entry name" value="P-loop containing nucleoside triphosphate hydrolases"/>
    <property type="match status" value="1"/>
</dbReference>
<dbReference type="FunFam" id="2.40.30.10:FF:000014">
    <property type="entry name" value="Probable GTP-binding protein 1"/>
    <property type="match status" value="1"/>
</dbReference>